<accession>A0A9Q0C663</accession>
<dbReference type="Proteomes" id="UP001151287">
    <property type="component" value="Unassembled WGS sequence"/>
</dbReference>
<evidence type="ECO:0000256" key="2">
    <source>
        <dbReference type="ARBA" id="ARBA00005573"/>
    </source>
</evidence>
<evidence type="ECO:0000256" key="6">
    <source>
        <dbReference type="ARBA" id="ARBA00023010"/>
    </source>
</evidence>
<dbReference type="GO" id="GO:0045893">
    <property type="term" value="P:positive regulation of DNA-templated transcription"/>
    <property type="evidence" value="ECO:0007669"/>
    <property type="project" value="TreeGrafter"/>
</dbReference>
<protein>
    <recommendedName>
        <fullName evidence="9">Nuclear pore complex protein Nup85</fullName>
    </recommendedName>
</protein>
<dbReference type="OrthoDB" id="17644at2759"/>
<dbReference type="GO" id="GO:0017056">
    <property type="term" value="F:structural constituent of nuclear pore"/>
    <property type="evidence" value="ECO:0007669"/>
    <property type="project" value="TreeGrafter"/>
</dbReference>
<evidence type="ECO:0000256" key="8">
    <source>
        <dbReference type="ARBA" id="ARBA00023242"/>
    </source>
</evidence>
<name>A0A9Q0C663_9POAL</name>
<evidence type="ECO:0000256" key="9">
    <source>
        <dbReference type="RuleBase" id="RU365073"/>
    </source>
</evidence>
<keyword evidence="6 9" id="KW-0811">Translocation</keyword>
<dbReference type="GO" id="GO:0006606">
    <property type="term" value="P:protein import into nucleus"/>
    <property type="evidence" value="ECO:0007669"/>
    <property type="project" value="TreeGrafter"/>
</dbReference>
<evidence type="ECO:0000313" key="10">
    <source>
        <dbReference type="EMBL" id="KAJ1688052.1"/>
    </source>
</evidence>
<keyword evidence="3 9" id="KW-0813">Transport</keyword>
<comment type="similarity">
    <text evidence="2 9">Belongs to the nucleoporin Nup85 family.</text>
</comment>
<keyword evidence="9" id="KW-0472">Membrane</keyword>
<keyword evidence="5 9" id="KW-0653">Protein transport</keyword>
<comment type="subunit">
    <text evidence="9">Component of the nuclear pore complex (NPC).</text>
</comment>
<evidence type="ECO:0000256" key="3">
    <source>
        <dbReference type="ARBA" id="ARBA00022448"/>
    </source>
</evidence>
<comment type="subcellular location">
    <subcellularLocation>
        <location evidence="1 9">Nucleus</location>
        <location evidence="1 9">Nuclear pore complex</location>
    </subcellularLocation>
</comment>
<keyword evidence="11" id="KW-1185">Reference proteome</keyword>
<sequence length="721" mass="81108">MPGIPSDSTSLIPFALEGSSQPPPVYPLQHGLRAPIHRIHISWSRGNLLNVTCLRPPPDQEEEMAREDDEAGGKAIEILLGGAILEGNIGEHKRRRIAYESVKSYAFLHDKKISLAKMETGDNLSAPALTYWWQYTLEYSKSIRDILGNARLHGPLIEDPKNFLKPEEVEQPIGTKAAWELMEIFYVDMQLLSWLPERLVDWLEEYDSLLSKMETVHSKLASLQRKVTSMRVVEDEPGYWNGLAAALAVGWLDVVAKLLRLHGSYDPDQFDKRETENGLVEAVVLLVSEMPRMRPNLPNGKLGICYQTKHDYIKGLEKWRVKVSGLESSPFWVHCNHRPTRDGLINLLHILLGDAKHIADATSHWLELFISHLLYIRPLTNGLEGMGNLAEKCMLLKPSANNGLTSLLAGILSENPEIVLADCLKAFGPWIVAHAVDLLTANSEYTDGLLNEERYQLGGASIGELYMLVYAQALASHPLTWQVAPAYLSTCLNQGRGLLEILLLRQPVQNYRVVLKTLEICHLYELGNISTHIMKMAGMYQWKHGHKGLGIYWFQQSRDKTRLSRIAHKLFDNIGKSLSDDSFKQWEGLMELLGSDVGIAGGLEFIHKYREFKRSLQQIVHGGTVEAAKKSTELLVQLMRNPSMPQRFWLPLLLDSVKLLEWRSGPLLGVSETNLLLGKLQELNMAKLRPDFHGGELKPNALGDVRLALAKNLGRAILEES</sequence>
<organism evidence="10 11">
    <name type="scientific">Rhynchospora breviuscula</name>
    <dbReference type="NCBI Taxonomy" id="2022672"/>
    <lineage>
        <taxon>Eukaryota</taxon>
        <taxon>Viridiplantae</taxon>
        <taxon>Streptophyta</taxon>
        <taxon>Embryophyta</taxon>
        <taxon>Tracheophyta</taxon>
        <taxon>Spermatophyta</taxon>
        <taxon>Magnoliopsida</taxon>
        <taxon>Liliopsida</taxon>
        <taxon>Poales</taxon>
        <taxon>Cyperaceae</taxon>
        <taxon>Cyperoideae</taxon>
        <taxon>Rhynchosporeae</taxon>
        <taxon>Rhynchospora</taxon>
    </lineage>
</organism>
<dbReference type="GO" id="GO:0031080">
    <property type="term" value="C:nuclear pore outer ring"/>
    <property type="evidence" value="ECO:0007669"/>
    <property type="project" value="TreeGrafter"/>
</dbReference>
<evidence type="ECO:0000313" key="11">
    <source>
        <dbReference type="Proteomes" id="UP001151287"/>
    </source>
</evidence>
<dbReference type="Pfam" id="PF07575">
    <property type="entry name" value="Nucleopor_Nup85"/>
    <property type="match status" value="1"/>
</dbReference>
<reference evidence="10" key="1">
    <citation type="journal article" date="2022" name="Cell">
        <title>Repeat-based holocentromeres influence genome architecture and karyotype evolution.</title>
        <authorList>
            <person name="Hofstatter P.G."/>
            <person name="Thangavel G."/>
            <person name="Lux T."/>
            <person name="Neumann P."/>
            <person name="Vondrak T."/>
            <person name="Novak P."/>
            <person name="Zhang M."/>
            <person name="Costa L."/>
            <person name="Castellani M."/>
            <person name="Scott A."/>
            <person name="Toegelov H."/>
            <person name="Fuchs J."/>
            <person name="Mata-Sucre Y."/>
            <person name="Dias Y."/>
            <person name="Vanzela A.L.L."/>
            <person name="Huettel B."/>
            <person name="Almeida C.C.S."/>
            <person name="Simkova H."/>
            <person name="Souza G."/>
            <person name="Pedrosa-Harand A."/>
            <person name="Macas J."/>
            <person name="Mayer K.F.X."/>
            <person name="Houben A."/>
            <person name="Marques A."/>
        </authorList>
    </citation>
    <scope>NUCLEOTIDE SEQUENCE</scope>
    <source>
        <strain evidence="10">RhyBre1mFocal</strain>
    </source>
</reference>
<gene>
    <name evidence="10" type="ORF">LUZ63_019442</name>
</gene>
<evidence type="ECO:0000256" key="7">
    <source>
        <dbReference type="ARBA" id="ARBA00023132"/>
    </source>
</evidence>
<dbReference type="PANTHER" id="PTHR13373">
    <property type="entry name" value="FROUNT PROTEIN-RELATED"/>
    <property type="match status" value="1"/>
</dbReference>
<evidence type="ECO:0000256" key="5">
    <source>
        <dbReference type="ARBA" id="ARBA00022927"/>
    </source>
</evidence>
<dbReference type="GO" id="GO:0031965">
    <property type="term" value="C:nuclear membrane"/>
    <property type="evidence" value="ECO:0007669"/>
    <property type="project" value="UniProtKB-UniRule"/>
</dbReference>
<comment type="caution">
    <text evidence="10">The sequence shown here is derived from an EMBL/GenBank/DDBJ whole genome shotgun (WGS) entry which is preliminary data.</text>
</comment>
<dbReference type="EMBL" id="JAMQYH010000005">
    <property type="protein sequence ID" value="KAJ1688052.1"/>
    <property type="molecule type" value="Genomic_DNA"/>
</dbReference>
<comment type="function">
    <text evidence="9">Functions as a component of the nuclear pore complex (NPC).</text>
</comment>
<dbReference type="AlphaFoldDB" id="A0A9Q0C663"/>
<evidence type="ECO:0000256" key="1">
    <source>
        <dbReference type="ARBA" id="ARBA00004567"/>
    </source>
</evidence>
<proteinExistence type="inferred from homology"/>
<dbReference type="GO" id="GO:0006406">
    <property type="term" value="P:mRNA export from nucleus"/>
    <property type="evidence" value="ECO:0007669"/>
    <property type="project" value="TreeGrafter"/>
</dbReference>
<keyword evidence="4 9" id="KW-0509">mRNA transport</keyword>
<evidence type="ECO:0000256" key="4">
    <source>
        <dbReference type="ARBA" id="ARBA00022816"/>
    </source>
</evidence>
<dbReference type="PANTHER" id="PTHR13373:SF21">
    <property type="entry name" value="NUCLEAR PORE COMPLEX PROTEIN NUP85"/>
    <property type="match status" value="1"/>
</dbReference>
<keyword evidence="7 9" id="KW-0906">Nuclear pore complex</keyword>
<keyword evidence="8 9" id="KW-0539">Nucleus</keyword>
<dbReference type="InterPro" id="IPR011502">
    <property type="entry name" value="Nucleoporin_Nup85"/>
</dbReference>